<dbReference type="InterPro" id="IPR035914">
    <property type="entry name" value="Sperma_CUB_dom_sf"/>
</dbReference>
<dbReference type="GO" id="GO:0005615">
    <property type="term" value="C:extracellular space"/>
    <property type="evidence" value="ECO:0007669"/>
    <property type="project" value="TreeGrafter"/>
</dbReference>
<keyword evidence="6" id="KW-1185">Reference proteome</keyword>
<protein>
    <recommendedName>
        <fullName evidence="4">CUB domain-containing protein</fullName>
    </recommendedName>
</protein>
<dbReference type="GO" id="GO:0004252">
    <property type="term" value="F:serine-type endopeptidase activity"/>
    <property type="evidence" value="ECO:0007669"/>
    <property type="project" value="TreeGrafter"/>
</dbReference>
<dbReference type="SMART" id="SM00042">
    <property type="entry name" value="CUB"/>
    <property type="match status" value="1"/>
</dbReference>
<accession>A0AAN5D5J8</accession>
<feature type="domain" description="CUB" evidence="4">
    <location>
        <begin position="56"/>
        <end position="168"/>
    </location>
</feature>
<feature type="chain" id="PRO_5042827788" description="CUB domain-containing protein" evidence="3">
    <location>
        <begin position="29"/>
        <end position="168"/>
    </location>
</feature>
<reference evidence="6" key="1">
    <citation type="submission" date="2022-10" db="EMBL/GenBank/DDBJ databases">
        <title>Genome assembly of Pristionchus species.</title>
        <authorList>
            <person name="Yoshida K."/>
            <person name="Sommer R.J."/>
        </authorList>
    </citation>
    <scope>NUCLEOTIDE SEQUENCE [LARGE SCALE GENOMIC DNA]</scope>
    <source>
        <strain evidence="6">RS5460</strain>
    </source>
</reference>
<dbReference type="InterPro" id="IPR000859">
    <property type="entry name" value="CUB_dom"/>
</dbReference>
<dbReference type="PANTHER" id="PTHR24255">
    <property type="entry name" value="COMPLEMENT COMPONENT 1, S SUBCOMPONENT-RELATED"/>
    <property type="match status" value="1"/>
</dbReference>
<comment type="caution">
    <text evidence="2">Lacks conserved residue(s) required for the propagation of feature annotation.</text>
</comment>
<proteinExistence type="predicted"/>
<organism evidence="5 6">
    <name type="scientific">Pristionchus mayeri</name>
    <dbReference type="NCBI Taxonomy" id="1317129"/>
    <lineage>
        <taxon>Eukaryota</taxon>
        <taxon>Metazoa</taxon>
        <taxon>Ecdysozoa</taxon>
        <taxon>Nematoda</taxon>
        <taxon>Chromadorea</taxon>
        <taxon>Rhabditida</taxon>
        <taxon>Rhabditina</taxon>
        <taxon>Diplogasteromorpha</taxon>
        <taxon>Diplogasteroidea</taxon>
        <taxon>Neodiplogasteridae</taxon>
        <taxon>Pristionchus</taxon>
    </lineage>
</organism>
<sequence length="168" mass="18499">MSGEISKGVGITFKLSVVVLLLAHLGVGIPVNFGGGEKPGSTLSPAQRSPNITFDCSPVMLYEDGRITSPGWPDGYPRNTSCWYYIGQLGEFPIRIKFDHIDIHHMDYISIKDGPFQNSTELASVPINKPFDPENYIVYRSTTNYMTIHFVSGPYKGGSGWSAFVGFN</sequence>
<comment type="caution">
    <text evidence="5">The sequence shown here is derived from an EMBL/GenBank/DDBJ whole genome shotgun (WGS) entry which is preliminary data.</text>
</comment>
<name>A0AAN5D5J8_9BILA</name>
<dbReference type="SUPFAM" id="SSF49854">
    <property type="entry name" value="Spermadhesin, CUB domain"/>
    <property type="match status" value="1"/>
</dbReference>
<keyword evidence="1" id="KW-1015">Disulfide bond</keyword>
<gene>
    <name evidence="5" type="ORF">PMAYCL1PPCAC_26229</name>
</gene>
<feature type="signal peptide" evidence="3">
    <location>
        <begin position="1"/>
        <end position="28"/>
    </location>
</feature>
<evidence type="ECO:0000256" key="1">
    <source>
        <dbReference type="ARBA" id="ARBA00023157"/>
    </source>
</evidence>
<dbReference type="PANTHER" id="PTHR24255:SF31">
    <property type="entry name" value="CUBILIN-LIKE PROTEIN"/>
    <property type="match status" value="1"/>
</dbReference>
<dbReference type="EMBL" id="BTRK01000005">
    <property type="protein sequence ID" value="GMR56034.1"/>
    <property type="molecule type" value="Genomic_DNA"/>
</dbReference>
<evidence type="ECO:0000313" key="6">
    <source>
        <dbReference type="Proteomes" id="UP001328107"/>
    </source>
</evidence>
<evidence type="ECO:0000259" key="4">
    <source>
        <dbReference type="PROSITE" id="PS01180"/>
    </source>
</evidence>
<dbReference type="CDD" id="cd00041">
    <property type="entry name" value="CUB"/>
    <property type="match status" value="1"/>
</dbReference>
<dbReference type="AlphaFoldDB" id="A0AAN5D5J8"/>
<keyword evidence="3" id="KW-0732">Signal</keyword>
<evidence type="ECO:0000256" key="3">
    <source>
        <dbReference type="SAM" id="SignalP"/>
    </source>
</evidence>
<evidence type="ECO:0000313" key="5">
    <source>
        <dbReference type="EMBL" id="GMR56034.1"/>
    </source>
</evidence>
<dbReference type="Gene3D" id="2.60.120.290">
    <property type="entry name" value="Spermadhesin, CUB domain"/>
    <property type="match status" value="1"/>
</dbReference>
<evidence type="ECO:0000256" key="2">
    <source>
        <dbReference type="PROSITE-ProRule" id="PRU00059"/>
    </source>
</evidence>
<dbReference type="Pfam" id="PF00431">
    <property type="entry name" value="CUB"/>
    <property type="match status" value="1"/>
</dbReference>
<dbReference type="PROSITE" id="PS01180">
    <property type="entry name" value="CUB"/>
    <property type="match status" value="1"/>
</dbReference>
<dbReference type="Proteomes" id="UP001328107">
    <property type="component" value="Unassembled WGS sequence"/>
</dbReference>